<gene>
    <name evidence="5" type="ORF">C1418_09255</name>
    <name evidence="6" type="ORF">C3I27_04955</name>
</gene>
<reference evidence="6" key="1">
    <citation type="submission" date="2018-01" db="EMBL/GenBank/DDBJ databases">
        <authorList>
            <person name="Kovanen S."/>
            <person name="Nieminen T."/>
            <person name="Pohja-Mykra M."/>
            <person name="Raunio-Saarnisto M."/>
            <person name="Sauvala M."/>
            <person name="Fredriksson-Ahomaa M."/>
            <person name="Hanninen M.-L."/>
            <person name="Kivisto R."/>
        </authorList>
    </citation>
    <scope>NUCLEOTIDE SEQUENCE</scope>
    <source>
        <strain evidence="6">SO-26</strain>
    </source>
</reference>
<dbReference type="SMR" id="A0A2U0QLW6"/>
<name>A0A2U0QLW6_CAMJU</name>
<dbReference type="Gene3D" id="3.90.1150.10">
    <property type="entry name" value="Aspartate Aminotransferase, domain 1"/>
    <property type="match status" value="1"/>
</dbReference>
<dbReference type="InterPro" id="IPR015424">
    <property type="entry name" value="PyrdxlP-dep_Trfase"/>
</dbReference>
<comment type="caution">
    <text evidence="5">The sequence shown here is derived from an EMBL/GenBank/DDBJ whole genome shotgun (WGS) entry which is preliminary data.</text>
</comment>
<dbReference type="Pfam" id="PF00155">
    <property type="entry name" value="Aminotran_1_2"/>
    <property type="match status" value="1"/>
</dbReference>
<evidence type="ECO:0000256" key="2">
    <source>
        <dbReference type="ARBA" id="ARBA00022898"/>
    </source>
</evidence>
<dbReference type="SUPFAM" id="SSF53383">
    <property type="entry name" value="PLP-dependent transferases"/>
    <property type="match status" value="1"/>
</dbReference>
<dbReference type="RefSeq" id="WP_002864382.1">
    <property type="nucleotide sequence ID" value="NZ_AACERE020000017.1"/>
</dbReference>
<protein>
    <recommendedName>
        <fullName evidence="3">Aminotransferase</fullName>
        <ecNumber evidence="3">2.6.1.-</ecNumber>
    </recommendedName>
</protein>
<reference evidence="6" key="3">
    <citation type="journal article" date="2019" name="Appl. Environ. Microbiol.">
        <title>Population genetics and characterization of Campylobacter jejuni isolates in western jackdaws and game birds in Finland.</title>
        <authorList>
            <person name="Kovanen S."/>
            <person name="Rossi M."/>
            <person name="Pohja-Mykra M."/>
            <person name="Nieminen T."/>
            <person name="Raunio-Saarnisto M."/>
            <person name="Sauvala M."/>
            <person name="Fredriksson-Ahomaa M."/>
            <person name="Hanninen M.L."/>
            <person name="Kivisto R."/>
        </authorList>
    </citation>
    <scope>NUCLEOTIDE SEQUENCE</scope>
    <source>
        <strain evidence="6">SO-26</strain>
    </source>
</reference>
<dbReference type="InterPro" id="IPR004838">
    <property type="entry name" value="NHTrfase_class1_PyrdxlP-BS"/>
</dbReference>
<evidence type="ECO:0000313" key="7">
    <source>
        <dbReference type="Proteomes" id="UP000410873"/>
    </source>
</evidence>
<dbReference type="AlphaFoldDB" id="A0A2U0QLW6"/>
<dbReference type="GO" id="GO:0008483">
    <property type="term" value="F:transaminase activity"/>
    <property type="evidence" value="ECO:0007669"/>
    <property type="project" value="UniProtKB-KW"/>
</dbReference>
<dbReference type="PANTHER" id="PTHR42885">
    <property type="entry name" value="HISTIDINOL-PHOSPHATE AMINOTRANSFERASE-RELATED"/>
    <property type="match status" value="1"/>
</dbReference>
<comment type="cofactor">
    <cofactor evidence="1 3">
        <name>pyridoxal 5'-phosphate</name>
        <dbReference type="ChEBI" id="CHEBI:597326"/>
    </cofactor>
</comment>
<evidence type="ECO:0000256" key="1">
    <source>
        <dbReference type="ARBA" id="ARBA00001933"/>
    </source>
</evidence>
<comment type="similarity">
    <text evidence="3">Belongs to the class-I pyridoxal-phosphate-dependent aminotransferase family.</text>
</comment>
<dbReference type="InterPro" id="IPR015421">
    <property type="entry name" value="PyrdxlP-dep_Trfase_major"/>
</dbReference>
<reference evidence="5 7" key="2">
    <citation type="submission" date="2018-05" db="EMBL/GenBank/DDBJ databases">
        <authorList>
            <consortium name="PulseNet: The National Subtyping Network for Foodborne Disease Surveillance"/>
            <person name="Tarr C.L."/>
            <person name="Trees E."/>
            <person name="Katz L.S."/>
            <person name="Carleton-Romer H.A."/>
            <person name="Stroika S."/>
            <person name="Kucerova Z."/>
            <person name="Roache K.F."/>
            <person name="Sabol A.L."/>
            <person name="Besser J."/>
            <person name="Gerner-Smidt P."/>
        </authorList>
    </citation>
    <scope>NUCLEOTIDE SEQUENCE [LARGE SCALE GENOMIC DNA]</scope>
    <source>
        <strain evidence="5 7">PNUSAC003589</strain>
    </source>
</reference>
<sequence length="390" mass="45225">MLIKLNDYEKNITQKIKDLKNASGSHSPSIFTMAEQIPELNIKIDSCFLSNPYATALFLRYLKEELIDGQKLRSVLEFYPSQNSIIAKTVADFIGIDPKNVFIGNGAIEIIQAVMHNFVGKKIIVNIPTFSSYYEFAKSETNVVYYQLSKEDNYNLNIEHYLNFVKNENPDSVVLINPNNPDGGYINYEKLRYILSELKYVKNIIIDESFIHFAYENKDYNGINIEYLFKEFHNTIIIKSMSKDFGVAGIRIGYAIMSEDKIRGLLKNGYLWNSSGLSEYFLRLYVRKNFFDEYDKVRREYIQETQTFFRKLSGIKQFKVYPSMANFALVELLDGSSSTDFVAKMLIKYGIYMRTCNDKIGLEGEFIRIASRTLEENDMVLKSICDVFKE</sequence>
<dbReference type="PROSITE" id="PS00105">
    <property type="entry name" value="AA_TRANSFER_CLASS_1"/>
    <property type="match status" value="1"/>
</dbReference>
<dbReference type="EMBL" id="PQZD01000004">
    <property type="protein sequence ID" value="RTI48355.1"/>
    <property type="molecule type" value="Genomic_DNA"/>
</dbReference>
<proteinExistence type="inferred from homology"/>
<dbReference type="EMBL" id="AACFWJ010000015">
    <property type="protein sequence ID" value="EAK3959988.1"/>
    <property type="molecule type" value="Genomic_DNA"/>
</dbReference>
<keyword evidence="3 5" id="KW-0032">Aminotransferase</keyword>
<evidence type="ECO:0000259" key="4">
    <source>
        <dbReference type="Pfam" id="PF00155"/>
    </source>
</evidence>
<accession>A0A2U0QLW6</accession>
<keyword evidence="2" id="KW-0663">Pyridoxal phosphate</keyword>
<evidence type="ECO:0000313" key="5">
    <source>
        <dbReference type="EMBL" id="EAK3959988.1"/>
    </source>
</evidence>
<organism evidence="5 7">
    <name type="scientific">Campylobacter jejuni</name>
    <dbReference type="NCBI Taxonomy" id="197"/>
    <lineage>
        <taxon>Bacteria</taxon>
        <taxon>Pseudomonadati</taxon>
        <taxon>Campylobacterota</taxon>
        <taxon>Epsilonproteobacteria</taxon>
        <taxon>Campylobacterales</taxon>
        <taxon>Campylobacteraceae</taxon>
        <taxon>Campylobacter</taxon>
    </lineage>
</organism>
<evidence type="ECO:0000256" key="3">
    <source>
        <dbReference type="RuleBase" id="RU000481"/>
    </source>
</evidence>
<dbReference type="Gene3D" id="3.40.640.10">
    <property type="entry name" value="Type I PLP-dependent aspartate aminotransferase-like (Major domain)"/>
    <property type="match status" value="1"/>
</dbReference>
<dbReference type="InterPro" id="IPR004839">
    <property type="entry name" value="Aminotransferase_I/II_large"/>
</dbReference>
<dbReference type="PANTHER" id="PTHR42885:SF1">
    <property type="entry name" value="THREONINE-PHOSPHATE DECARBOXYLASE"/>
    <property type="match status" value="1"/>
</dbReference>
<dbReference type="EC" id="2.6.1.-" evidence="3"/>
<feature type="domain" description="Aminotransferase class I/classII large" evidence="4">
    <location>
        <begin position="75"/>
        <end position="384"/>
    </location>
</feature>
<dbReference type="InterPro" id="IPR015422">
    <property type="entry name" value="PyrdxlP-dep_Trfase_small"/>
</dbReference>
<evidence type="ECO:0000313" key="6">
    <source>
        <dbReference type="EMBL" id="RTI48355.1"/>
    </source>
</evidence>
<dbReference type="CDD" id="cd00609">
    <property type="entry name" value="AAT_like"/>
    <property type="match status" value="1"/>
</dbReference>
<dbReference type="GO" id="GO:0030170">
    <property type="term" value="F:pyridoxal phosphate binding"/>
    <property type="evidence" value="ECO:0007669"/>
    <property type="project" value="InterPro"/>
</dbReference>
<dbReference type="Proteomes" id="UP000287197">
    <property type="component" value="Unassembled WGS sequence"/>
</dbReference>
<keyword evidence="3 5" id="KW-0808">Transferase</keyword>
<dbReference type="Proteomes" id="UP000410873">
    <property type="component" value="Unassembled WGS sequence"/>
</dbReference>